<sequence length="164" mass="18261">MDVSGWTIDQRMRFPDWCFGNRQLIGCQVHCILADKYYFAISDVALPDPVCIWALHYWVLTAGNMEGAFRIGLRATVPTNEAEMDTATEIFPYLGAAWAGPNKVRHAFRYTTPIMLPVRQGMVTGGLKLVAALYSTFADVRGDLVLEVSGLPTQMAGWLAHHKV</sequence>
<protein>
    <submittedName>
        <fullName evidence="1">Uncharacterized protein</fullName>
    </submittedName>
</protein>
<dbReference type="AlphaFoldDB" id="X1KU94"/>
<reference evidence="1" key="1">
    <citation type="journal article" date="2014" name="Front. Microbiol.">
        <title>High frequency of phylogenetically diverse reductive dehalogenase-homologous genes in deep subseafloor sedimentary metagenomes.</title>
        <authorList>
            <person name="Kawai M."/>
            <person name="Futagami T."/>
            <person name="Toyoda A."/>
            <person name="Takaki Y."/>
            <person name="Nishi S."/>
            <person name="Hori S."/>
            <person name="Arai W."/>
            <person name="Tsubouchi T."/>
            <person name="Morono Y."/>
            <person name="Uchiyama I."/>
            <person name="Ito T."/>
            <person name="Fujiyama A."/>
            <person name="Inagaki F."/>
            <person name="Takami H."/>
        </authorList>
    </citation>
    <scope>NUCLEOTIDE SEQUENCE</scope>
    <source>
        <strain evidence="1">Expedition CK06-06</strain>
    </source>
</reference>
<accession>X1KU94</accession>
<organism evidence="1">
    <name type="scientific">marine sediment metagenome</name>
    <dbReference type="NCBI Taxonomy" id="412755"/>
    <lineage>
        <taxon>unclassified sequences</taxon>
        <taxon>metagenomes</taxon>
        <taxon>ecological metagenomes</taxon>
    </lineage>
</organism>
<evidence type="ECO:0000313" key="1">
    <source>
        <dbReference type="EMBL" id="GAI10657.1"/>
    </source>
</evidence>
<name>X1KU94_9ZZZZ</name>
<comment type="caution">
    <text evidence="1">The sequence shown here is derived from an EMBL/GenBank/DDBJ whole genome shotgun (WGS) entry which is preliminary data.</text>
</comment>
<gene>
    <name evidence="1" type="ORF">S06H3_15510</name>
</gene>
<dbReference type="EMBL" id="BARV01007634">
    <property type="protein sequence ID" value="GAI10657.1"/>
    <property type="molecule type" value="Genomic_DNA"/>
</dbReference>
<proteinExistence type="predicted"/>